<gene>
    <name evidence="7" type="primary">rmuC</name>
    <name evidence="7" type="ORF">V6R86_11980</name>
</gene>
<comment type="function">
    <text evidence="1">Involved in DNA recombination.</text>
</comment>
<proteinExistence type="inferred from homology"/>
<evidence type="ECO:0000256" key="6">
    <source>
        <dbReference type="SAM" id="Coils"/>
    </source>
</evidence>
<evidence type="ECO:0000256" key="4">
    <source>
        <dbReference type="ARBA" id="ARBA00023054"/>
    </source>
</evidence>
<keyword evidence="5" id="KW-0233">DNA recombination</keyword>
<dbReference type="RefSeq" id="WP_338504781.1">
    <property type="nucleotide sequence ID" value="NZ_CP145607.1"/>
</dbReference>
<evidence type="ECO:0000256" key="3">
    <source>
        <dbReference type="ARBA" id="ARBA00021840"/>
    </source>
</evidence>
<feature type="coiled-coil region" evidence="6">
    <location>
        <begin position="94"/>
        <end position="166"/>
    </location>
</feature>
<evidence type="ECO:0000256" key="1">
    <source>
        <dbReference type="ARBA" id="ARBA00003416"/>
    </source>
</evidence>
<dbReference type="Pfam" id="PF02646">
    <property type="entry name" value="RmuC"/>
    <property type="match status" value="1"/>
</dbReference>
<evidence type="ECO:0000313" key="8">
    <source>
        <dbReference type="Proteomes" id="UP001382935"/>
    </source>
</evidence>
<evidence type="ECO:0000313" key="7">
    <source>
        <dbReference type="EMBL" id="WWM71368.1"/>
    </source>
</evidence>
<sequence>MVALLVGAVAVVATLLGWFLGSRPAAAAQGEAKAARDRLAILERDHAVASEQAGRLRLTEESLKAVTEERDRVASDLSAARVITDLHADLDARHRALQQEAGTLRGALAGAEERLARLAEAERLLDQRTAERDEARRAKAGLETEVKSFEDRLTDLRKSRDELITQFRDVGDKLLEKAQTDFLAKADERLHKADRESQAKLQTLLQPVSDTLKRYEEGLQRVEAERKDSYGELRGVLGELRKDNGQVRDETRNLVNALRSSPKARGRWGEQSLRNVLVQAGLTEGIDFEMEVSLDTADGRLRPDVVVNLPSNRKLVIDAKCSLNAFLDACDEVDDEKRQLCFKAHVASIRNHAQALGSKDYWAQFGEAADYVIMYIPGEHFLTAALEQDPQLWDWAFERRVLLATPTNLVAIARTVASVWRQEKITEQAEVIAALGKELHSRIATMAEHVVRMGRNLATANDAYNKMVGSLETQVFTQAKRFEGLGSGSNKEIASPPLVEVAPRPLTKLAPPAANDELTAAE</sequence>
<comment type="similarity">
    <text evidence="2">Belongs to the RmuC family.</text>
</comment>
<evidence type="ECO:0000256" key="5">
    <source>
        <dbReference type="ARBA" id="ARBA00023172"/>
    </source>
</evidence>
<dbReference type="PANTHER" id="PTHR30563:SF0">
    <property type="entry name" value="DNA RECOMBINATION PROTEIN RMUC"/>
    <property type="match status" value="1"/>
</dbReference>
<protein>
    <recommendedName>
        <fullName evidence="3">DNA recombination protein RmuC homolog</fullName>
    </recommendedName>
</protein>
<reference evidence="7 8" key="1">
    <citation type="submission" date="2024-02" db="EMBL/GenBank/DDBJ databases">
        <title>Full genome sequence of Sphingomonas kaistensis.</title>
        <authorList>
            <person name="Poletto B.L."/>
            <person name="Silva G."/>
            <person name="Galante D."/>
            <person name="Campos K.R."/>
            <person name="Santos M.B.N."/>
            <person name="Sacchi C.T."/>
        </authorList>
    </citation>
    <scope>NUCLEOTIDE SEQUENCE [LARGE SCALE GENOMIC DNA]</scope>
    <source>
        <strain evidence="7 8">MA4R</strain>
    </source>
</reference>
<organism evidence="7 8">
    <name type="scientific">Sphingomonas kaistensis</name>
    <dbReference type="NCBI Taxonomy" id="298708"/>
    <lineage>
        <taxon>Bacteria</taxon>
        <taxon>Pseudomonadati</taxon>
        <taxon>Pseudomonadota</taxon>
        <taxon>Alphaproteobacteria</taxon>
        <taxon>Sphingomonadales</taxon>
        <taxon>Sphingomonadaceae</taxon>
        <taxon>Sphingomonas</taxon>
    </lineage>
</organism>
<dbReference type="InterPro" id="IPR003798">
    <property type="entry name" value="DNA_recombination_RmuC"/>
</dbReference>
<feature type="coiled-coil region" evidence="6">
    <location>
        <begin position="25"/>
        <end position="52"/>
    </location>
</feature>
<evidence type="ECO:0000256" key="2">
    <source>
        <dbReference type="ARBA" id="ARBA00009840"/>
    </source>
</evidence>
<dbReference type="EMBL" id="CP145607">
    <property type="protein sequence ID" value="WWM71368.1"/>
    <property type="molecule type" value="Genomic_DNA"/>
</dbReference>
<dbReference type="PANTHER" id="PTHR30563">
    <property type="entry name" value="DNA RECOMBINATION PROTEIN RMUC"/>
    <property type="match status" value="1"/>
</dbReference>
<name>A0ABZ2G2Q5_9SPHN</name>
<keyword evidence="4 6" id="KW-0175">Coiled coil</keyword>
<dbReference type="Proteomes" id="UP001382935">
    <property type="component" value="Chromosome"/>
</dbReference>
<keyword evidence="8" id="KW-1185">Reference proteome</keyword>
<accession>A0ABZ2G2Q5</accession>